<dbReference type="EMBL" id="PKPP01010869">
    <property type="protein sequence ID" value="PWA45241.1"/>
    <property type="molecule type" value="Genomic_DNA"/>
</dbReference>
<proteinExistence type="predicted"/>
<organism evidence="1 2">
    <name type="scientific">Artemisia annua</name>
    <name type="common">Sweet wormwood</name>
    <dbReference type="NCBI Taxonomy" id="35608"/>
    <lineage>
        <taxon>Eukaryota</taxon>
        <taxon>Viridiplantae</taxon>
        <taxon>Streptophyta</taxon>
        <taxon>Embryophyta</taxon>
        <taxon>Tracheophyta</taxon>
        <taxon>Spermatophyta</taxon>
        <taxon>Magnoliopsida</taxon>
        <taxon>eudicotyledons</taxon>
        <taxon>Gunneridae</taxon>
        <taxon>Pentapetalae</taxon>
        <taxon>asterids</taxon>
        <taxon>campanulids</taxon>
        <taxon>Asterales</taxon>
        <taxon>Asteraceae</taxon>
        <taxon>Asteroideae</taxon>
        <taxon>Anthemideae</taxon>
        <taxon>Artemisiinae</taxon>
        <taxon>Artemisia</taxon>
    </lineage>
</organism>
<accession>A0A2U1L8G0</accession>
<sequence length="92" mass="10395">MRLLSLKVKPSVAVAKVQKEWNISLDIIGRSDFAKNKSSGVFGSRSIPDGYFLLNEFQEYMQKNDYMICKIWKPVWAGSAALDRLGNDALPK</sequence>
<comment type="caution">
    <text evidence="1">The sequence shown here is derived from an EMBL/GenBank/DDBJ whole genome shotgun (WGS) entry which is preliminary data.</text>
</comment>
<reference evidence="1 2" key="1">
    <citation type="journal article" date="2018" name="Mol. Plant">
        <title>The genome of Artemisia annua provides insight into the evolution of Asteraceae family and artemisinin biosynthesis.</title>
        <authorList>
            <person name="Shen Q."/>
            <person name="Zhang L."/>
            <person name="Liao Z."/>
            <person name="Wang S."/>
            <person name="Yan T."/>
            <person name="Shi P."/>
            <person name="Liu M."/>
            <person name="Fu X."/>
            <person name="Pan Q."/>
            <person name="Wang Y."/>
            <person name="Lv Z."/>
            <person name="Lu X."/>
            <person name="Zhang F."/>
            <person name="Jiang W."/>
            <person name="Ma Y."/>
            <person name="Chen M."/>
            <person name="Hao X."/>
            <person name="Li L."/>
            <person name="Tang Y."/>
            <person name="Lv G."/>
            <person name="Zhou Y."/>
            <person name="Sun X."/>
            <person name="Brodelius P.E."/>
            <person name="Rose J.K.C."/>
            <person name="Tang K."/>
        </authorList>
    </citation>
    <scope>NUCLEOTIDE SEQUENCE [LARGE SCALE GENOMIC DNA]</scope>
    <source>
        <strain evidence="2">cv. Huhao1</strain>
        <tissue evidence="1">Leaf</tissue>
    </source>
</reference>
<protein>
    <submittedName>
        <fullName evidence="1">Uncharacterized protein</fullName>
    </submittedName>
</protein>
<evidence type="ECO:0000313" key="2">
    <source>
        <dbReference type="Proteomes" id="UP000245207"/>
    </source>
</evidence>
<keyword evidence="2" id="KW-1185">Reference proteome</keyword>
<dbReference type="Proteomes" id="UP000245207">
    <property type="component" value="Unassembled WGS sequence"/>
</dbReference>
<dbReference type="AlphaFoldDB" id="A0A2U1L8G0"/>
<name>A0A2U1L8G0_ARTAN</name>
<evidence type="ECO:0000313" key="1">
    <source>
        <dbReference type="EMBL" id="PWA45241.1"/>
    </source>
</evidence>
<gene>
    <name evidence="1" type="ORF">CTI12_AA507580</name>
</gene>